<comment type="caution">
    <text evidence="2">The sequence shown here is derived from an EMBL/GenBank/DDBJ whole genome shotgun (WGS) entry which is preliminary data.</text>
</comment>
<feature type="transmembrane region" description="Helical" evidence="1">
    <location>
        <begin position="33"/>
        <end position="54"/>
    </location>
</feature>
<keyword evidence="3" id="KW-1185">Reference proteome</keyword>
<keyword evidence="1" id="KW-1133">Transmembrane helix</keyword>
<dbReference type="Proteomes" id="UP001055102">
    <property type="component" value="Unassembled WGS sequence"/>
</dbReference>
<organism evidence="2 3">
    <name type="scientific">Methylobacterium jeotgali</name>
    <dbReference type="NCBI Taxonomy" id="381630"/>
    <lineage>
        <taxon>Bacteria</taxon>
        <taxon>Pseudomonadati</taxon>
        <taxon>Pseudomonadota</taxon>
        <taxon>Alphaproteobacteria</taxon>
        <taxon>Hyphomicrobiales</taxon>
        <taxon>Methylobacteriaceae</taxon>
        <taxon>Methylobacterium</taxon>
    </lineage>
</organism>
<evidence type="ECO:0000256" key="1">
    <source>
        <dbReference type="SAM" id="Phobius"/>
    </source>
</evidence>
<keyword evidence="1" id="KW-0472">Membrane</keyword>
<gene>
    <name evidence="2" type="ORF">AOPFMNJM_1162</name>
</gene>
<sequence length="91" mass="9032">MTLLVTMLWPALAAALLLGTGIGWLSGLPNRLTAPLVLAAAIAAAFALDLSGWVPGRGGLFVESAALLLPAYALGCLLGGLAHLAAGRAQG</sequence>
<name>A0ABQ4SVX5_9HYPH</name>
<evidence type="ECO:0000313" key="2">
    <source>
        <dbReference type="EMBL" id="GJE05856.1"/>
    </source>
</evidence>
<feature type="transmembrane region" description="Helical" evidence="1">
    <location>
        <begin position="66"/>
        <end position="86"/>
    </location>
</feature>
<keyword evidence="1" id="KW-0812">Transmembrane</keyword>
<evidence type="ECO:0000313" key="3">
    <source>
        <dbReference type="Proteomes" id="UP001055102"/>
    </source>
</evidence>
<dbReference type="RefSeq" id="WP_238274521.1">
    <property type="nucleotide sequence ID" value="NZ_BPQR01000019.1"/>
</dbReference>
<accession>A0ABQ4SVX5</accession>
<dbReference type="EMBL" id="BPQR01000019">
    <property type="protein sequence ID" value="GJE05856.1"/>
    <property type="molecule type" value="Genomic_DNA"/>
</dbReference>
<proteinExistence type="predicted"/>
<reference evidence="2" key="2">
    <citation type="submission" date="2021-08" db="EMBL/GenBank/DDBJ databases">
        <authorList>
            <person name="Tani A."/>
            <person name="Ola A."/>
            <person name="Ogura Y."/>
            <person name="Katsura K."/>
            <person name="Hayashi T."/>
        </authorList>
    </citation>
    <scope>NUCLEOTIDE SEQUENCE</scope>
    <source>
        <strain evidence="2">LMG 23639</strain>
    </source>
</reference>
<reference evidence="2" key="1">
    <citation type="journal article" date="2021" name="Front. Microbiol.">
        <title>Comprehensive Comparative Genomics and Phenotyping of Methylobacterium Species.</title>
        <authorList>
            <person name="Alessa O."/>
            <person name="Ogura Y."/>
            <person name="Fujitani Y."/>
            <person name="Takami H."/>
            <person name="Hayashi T."/>
            <person name="Sahin N."/>
            <person name="Tani A."/>
        </authorList>
    </citation>
    <scope>NUCLEOTIDE SEQUENCE</scope>
    <source>
        <strain evidence="2">LMG 23639</strain>
    </source>
</reference>
<protein>
    <submittedName>
        <fullName evidence="2">Uncharacterized protein</fullName>
    </submittedName>
</protein>